<keyword evidence="2" id="KW-0081">Bacteriolytic enzyme</keyword>
<evidence type="ECO:0000313" key="4">
    <source>
        <dbReference type="Proteomes" id="UP000002484"/>
    </source>
</evidence>
<organism evidence="3 4">
    <name type="scientific">Pseudofrankia inefficax (strain DSM 45817 / CECT 9037 / DDB 130130 / EuI1c)</name>
    <name type="common">Frankia inefficax</name>
    <dbReference type="NCBI Taxonomy" id="298654"/>
    <lineage>
        <taxon>Bacteria</taxon>
        <taxon>Bacillati</taxon>
        <taxon>Actinomycetota</taxon>
        <taxon>Actinomycetes</taxon>
        <taxon>Frankiales</taxon>
        <taxon>Frankiaceae</taxon>
        <taxon>Pseudofrankia</taxon>
    </lineage>
</organism>
<dbReference type="SUPFAM" id="SSF53955">
    <property type="entry name" value="Lysozyme-like"/>
    <property type="match status" value="1"/>
</dbReference>
<dbReference type="InParanoid" id="E3IWP1"/>
<dbReference type="OrthoDB" id="4537716at2"/>
<dbReference type="Gene3D" id="1.10.530.40">
    <property type="match status" value="1"/>
</dbReference>
<keyword evidence="1" id="KW-0929">Antimicrobial</keyword>
<gene>
    <name evidence="3" type="ordered locus">FraEuI1c_3362</name>
</gene>
<reference evidence="3 4" key="1">
    <citation type="submission" date="2010-10" db="EMBL/GenBank/DDBJ databases">
        <title>Complete sequence of Frankia sp. EuI1c.</title>
        <authorList>
            <consortium name="US DOE Joint Genome Institute"/>
            <person name="Lucas S."/>
            <person name="Copeland A."/>
            <person name="Lapidus A."/>
            <person name="Cheng J.-F."/>
            <person name="Bruce D."/>
            <person name="Goodwin L."/>
            <person name="Pitluck S."/>
            <person name="Chertkov O."/>
            <person name="Detter J.C."/>
            <person name="Han C."/>
            <person name="Tapia R."/>
            <person name="Land M."/>
            <person name="Hauser L."/>
            <person name="Jeffries C."/>
            <person name="Kyrpides N."/>
            <person name="Ivanova N."/>
            <person name="Mikhailova N."/>
            <person name="Beauchemin N."/>
            <person name="Sen A."/>
            <person name="Sur S.A."/>
            <person name="Gtari M."/>
            <person name="Wall L."/>
            <person name="Tisa L."/>
            <person name="Woyke T."/>
        </authorList>
    </citation>
    <scope>NUCLEOTIDE SEQUENCE [LARGE SCALE GENOMIC DNA]</scope>
    <source>
        <strain evidence="4">DSM 45817 / CECT 9037 / EuI1c</strain>
    </source>
</reference>
<evidence type="ECO:0000256" key="1">
    <source>
        <dbReference type="ARBA" id="ARBA00022529"/>
    </source>
</evidence>
<dbReference type="Proteomes" id="UP000002484">
    <property type="component" value="Chromosome"/>
</dbReference>
<dbReference type="AlphaFoldDB" id="E3IWP1"/>
<name>E3IWP1_PSEI1</name>
<dbReference type="GO" id="GO:0042742">
    <property type="term" value="P:defense response to bacterium"/>
    <property type="evidence" value="ECO:0007669"/>
    <property type="project" value="UniProtKB-KW"/>
</dbReference>
<dbReference type="KEGG" id="fri:FraEuI1c_3362"/>
<keyword evidence="4" id="KW-1185">Reference proteome</keyword>
<protein>
    <submittedName>
        <fullName evidence="3">Uncharacterized protein</fullName>
    </submittedName>
</protein>
<dbReference type="EMBL" id="CP002299">
    <property type="protein sequence ID" value="ADP81371.1"/>
    <property type="molecule type" value="Genomic_DNA"/>
</dbReference>
<dbReference type="InterPro" id="IPR023347">
    <property type="entry name" value="Lysozyme_dom_sf"/>
</dbReference>
<proteinExistence type="predicted"/>
<evidence type="ECO:0000256" key="2">
    <source>
        <dbReference type="ARBA" id="ARBA00022638"/>
    </source>
</evidence>
<evidence type="ECO:0000313" key="3">
    <source>
        <dbReference type="EMBL" id="ADP81371.1"/>
    </source>
</evidence>
<dbReference type="GO" id="GO:0003796">
    <property type="term" value="F:lysozyme activity"/>
    <property type="evidence" value="ECO:0007669"/>
    <property type="project" value="InterPro"/>
</dbReference>
<sequence>MRNSVRSIWTEFNEPIEARLDFMYLDIKGLVTTGLGNLIDATSLAHPHTPTPAERTKSHQLAQQLGWRTKVGDAAATPAQIAAEWDQIKARLGQASLGGASFRAFATLRLPDAEIDRLAFEKLTEMEGVLKHRAPFGSFDSFPADAQLGLLSMSWGMGPAFNFPKFQGSVAAGDWATAATRCRFQPDTGGVSLRNDRDQRLFKNAAAVVTKHLNPDTLIWPAVA</sequence>
<dbReference type="InterPro" id="IPR023346">
    <property type="entry name" value="Lysozyme-like_dom_sf"/>
</dbReference>
<accession>E3IWP1</accession>
<dbReference type="GO" id="GO:0031640">
    <property type="term" value="P:killing of cells of another organism"/>
    <property type="evidence" value="ECO:0007669"/>
    <property type="project" value="UniProtKB-KW"/>
</dbReference>
<dbReference type="RefSeq" id="WP_013424489.1">
    <property type="nucleotide sequence ID" value="NC_014666.1"/>
</dbReference>
<dbReference type="HOGENOM" id="CLU_097115_0_0_11"/>
<dbReference type="eggNOG" id="ENOG5033RC4">
    <property type="taxonomic scope" value="Bacteria"/>
</dbReference>